<protein>
    <submittedName>
        <fullName evidence="2">M20/M25/M40 family metallo-hydrolase</fullName>
    </submittedName>
</protein>
<name>A0A9X1LJ10_9FLAO</name>
<comment type="caution">
    <text evidence="2">The sequence shown here is derived from an EMBL/GenBank/DDBJ whole genome shotgun (WGS) entry which is preliminary data.</text>
</comment>
<dbReference type="RefSeq" id="WP_229340012.1">
    <property type="nucleotide sequence ID" value="NZ_JAJBZG010000002.1"/>
</dbReference>
<feature type="domain" description="Peptidase M28" evidence="1">
    <location>
        <begin position="103"/>
        <end position="301"/>
    </location>
</feature>
<evidence type="ECO:0000313" key="3">
    <source>
        <dbReference type="Proteomes" id="UP001139414"/>
    </source>
</evidence>
<proteinExistence type="predicted"/>
<keyword evidence="3" id="KW-1185">Reference proteome</keyword>
<dbReference type="GO" id="GO:0006508">
    <property type="term" value="P:proteolysis"/>
    <property type="evidence" value="ECO:0007669"/>
    <property type="project" value="InterPro"/>
</dbReference>
<dbReference type="Proteomes" id="UP001139414">
    <property type="component" value="Unassembled WGS sequence"/>
</dbReference>
<dbReference type="EMBL" id="JAJBZG010000002">
    <property type="protein sequence ID" value="MCB7481268.1"/>
    <property type="molecule type" value="Genomic_DNA"/>
</dbReference>
<dbReference type="InterPro" id="IPR007484">
    <property type="entry name" value="Peptidase_M28"/>
</dbReference>
<reference evidence="2" key="1">
    <citation type="submission" date="2021-10" db="EMBL/GenBank/DDBJ databases">
        <title>Gramella sp. ASW11-100T, isolated from marine sediment.</title>
        <authorList>
            <person name="Xia C."/>
        </authorList>
    </citation>
    <scope>NUCLEOTIDE SEQUENCE</scope>
    <source>
        <strain evidence="2">ASW11-100</strain>
    </source>
</reference>
<dbReference type="PROSITE" id="PS51257">
    <property type="entry name" value="PROKAR_LIPOPROTEIN"/>
    <property type="match status" value="1"/>
</dbReference>
<dbReference type="PANTHER" id="PTHR12147:SF26">
    <property type="entry name" value="PEPTIDASE M28 DOMAIN-CONTAINING PROTEIN"/>
    <property type="match status" value="1"/>
</dbReference>
<evidence type="ECO:0000313" key="2">
    <source>
        <dbReference type="EMBL" id="MCB7481268.1"/>
    </source>
</evidence>
<organism evidence="2 3">
    <name type="scientific">Christiangramia sediminis</name>
    <dbReference type="NCBI Taxonomy" id="2881336"/>
    <lineage>
        <taxon>Bacteria</taxon>
        <taxon>Pseudomonadati</taxon>
        <taxon>Bacteroidota</taxon>
        <taxon>Flavobacteriia</taxon>
        <taxon>Flavobacteriales</taxon>
        <taxon>Flavobacteriaceae</taxon>
        <taxon>Christiangramia</taxon>
    </lineage>
</organism>
<dbReference type="InterPro" id="IPR045175">
    <property type="entry name" value="M28_fam"/>
</dbReference>
<dbReference type="SUPFAM" id="SSF53187">
    <property type="entry name" value="Zn-dependent exopeptidases"/>
    <property type="match status" value="1"/>
</dbReference>
<dbReference type="GO" id="GO:0008235">
    <property type="term" value="F:metalloexopeptidase activity"/>
    <property type="evidence" value="ECO:0007669"/>
    <property type="project" value="InterPro"/>
</dbReference>
<gene>
    <name evidence="2" type="ORF">LGQ90_08325</name>
</gene>
<evidence type="ECO:0000259" key="1">
    <source>
        <dbReference type="Pfam" id="PF04389"/>
    </source>
</evidence>
<sequence length="327" mass="37005">MRKITLFSMFNGMFIMLFTVLSCTGQTKKTNELEVVKTEVSVTEVQDDLTYLASDELMGRKTGSAGIEDAAVFIENKFKNFGVEPYFETYRDHFMIEDVEGFNIVGYLEGNDPELKDEFIVVGAHYDHIGLGKEVEGDTIANGANDNAAGTVGVIQLAKHFSQINQNKRSIIFALFSGEEMGLKGSKHLANKLKAEELDLYVMFNLEMIGVPMKAKDYKAYLTGFEKSNLAEKFNEYSNGEEVLGFLPQAQQMSLFKRSDNYPFFEAFNVPSQTVSTFDFSNYPYYHHVDDESEFLNAEFMASLIEDLLPGLQKMTNTEEKEIKMID</sequence>
<dbReference type="PANTHER" id="PTHR12147">
    <property type="entry name" value="METALLOPEPTIDASE M28 FAMILY MEMBER"/>
    <property type="match status" value="1"/>
</dbReference>
<dbReference type="Pfam" id="PF04389">
    <property type="entry name" value="Peptidase_M28"/>
    <property type="match status" value="1"/>
</dbReference>
<dbReference type="Gene3D" id="3.40.630.10">
    <property type="entry name" value="Zn peptidases"/>
    <property type="match status" value="1"/>
</dbReference>
<dbReference type="AlphaFoldDB" id="A0A9X1LJ10"/>
<accession>A0A9X1LJ10</accession>